<evidence type="ECO:0000256" key="1">
    <source>
        <dbReference type="SAM" id="MobiDB-lite"/>
    </source>
</evidence>
<feature type="compositionally biased region" description="Basic residues" evidence="1">
    <location>
        <begin position="66"/>
        <end position="77"/>
    </location>
</feature>
<proteinExistence type="predicted"/>
<feature type="compositionally biased region" description="Basic and acidic residues" evidence="1">
    <location>
        <begin position="1"/>
        <end position="14"/>
    </location>
</feature>
<feature type="region of interest" description="Disordered" evidence="1">
    <location>
        <begin position="192"/>
        <end position="226"/>
    </location>
</feature>
<feature type="region of interest" description="Disordered" evidence="1">
    <location>
        <begin position="1"/>
        <end position="78"/>
    </location>
</feature>
<dbReference type="PaxDb" id="65489-OBART02G22970.1"/>
<dbReference type="AlphaFoldDB" id="A0A0D3F782"/>
<keyword evidence="3" id="KW-1185">Reference proteome</keyword>
<feature type="compositionally biased region" description="Low complexity" evidence="1">
    <location>
        <begin position="38"/>
        <end position="55"/>
    </location>
</feature>
<evidence type="ECO:0000313" key="2">
    <source>
        <dbReference type="EnsemblPlants" id="OBART02G22970.1"/>
    </source>
</evidence>
<dbReference type="Gramene" id="OBART02G22970.1">
    <property type="protein sequence ID" value="OBART02G22970.1"/>
    <property type="gene ID" value="OBART02G22970"/>
</dbReference>
<name>A0A0D3F782_9ORYZ</name>
<dbReference type="Proteomes" id="UP000026960">
    <property type="component" value="Chromosome 2"/>
</dbReference>
<dbReference type="HOGENOM" id="CLU_1226448_0_0_1"/>
<feature type="compositionally biased region" description="Basic and acidic residues" evidence="1">
    <location>
        <begin position="209"/>
        <end position="220"/>
    </location>
</feature>
<accession>A0A0D3F782</accession>
<sequence>MDAGGEEAKQERHLVAGAGPQALPPLPSRRRRRPRRPWSPSAPTSSTPSNPPSLSIYPSAGSPPARRGRVAGRRTTRARIDEEIRKLDGKMGSANMTCLQLYSEIFRNHEHWNRNETTPASALCEVGGVGGGAAVRKRQLAAVARRERPMRREEETEARLWAPHVSCGMCITDTTAIVANAMWVMQGERRRARAPWGPPDTGGALLERWISRERRSDGRDASGSGI</sequence>
<evidence type="ECO:0000313" key="3">
    <source>
        <dbReference type="Proteomes" id="UP000026960"/>
    </source>
</evidence>
<organism evidence="2">
    <name type="scientific">Oryza barthii</name>
    <dbReference type="NCBI Taxonomy" id="65489"/>
    <lineage>
        <taxon>Eukaryota</taxon>
        <taxon>Viridiplantae</taxon>
        <taxon>Streptophyta</taxon>
        <taxon>Embryophyta</taxon>
        <taxon>Tracheophyta</taxon>
        <taxon>Spermatophyta</taxon>
        <taxon>Magnoliopsida</taxon>
        <taxon>Liliopsida</taxon>
        <taxon>Poales</taxon>
        <taxon>Poaceae</taxon>
        <taxon>BOP clade</taxon>
        <taxon>Oryzoideae</taxon>
        <taxon>Oryzeae</taxon>
        <taxon>Oryzinae</taxon>
        <taxon>Oryza</taxon>
    </lineage>
</organism>
<protein>
    <submittedName>
        <fullName evidence="2">Uncharacterized protein</fullName>
    </submittedName>
</protein>
<reference evidence="2" key="1">
    <citation type="journal article" date="2009" name="Rice">
        <title>De Novo Next Generation Sequencing of Plant Genomes.</title>
        <authorList>
            <person name="Rounsley S."/>
            <person name="Marri P.R."/>
            <person name="Yu Y."/>
            <person name="He R."/>
            <person name="Sisneros N."/>
            <person name="Goicoechea J.L."/>
            <person name="Lee S.J."/>
            <person name="Angelova A."/>
            <person name="Kudrna D."/>
            <person name="Luo M."/>
            <person name="Affourtit J."/>
            <person name="Desany B."/>
            <person name="Knight J."/>
            <person name="Niazi F."/>
            <person name="Egholm M."/>
            <person name="Wing R.A."/>
        </authorList>
    </citation>
    <scope>NUCLEOTIDE SEQUENCE [LARGE SCALE GENOMIC DNA]</scope>
    <source>
        <strain evidence="2">cv. IRGC 105608</strain>
    </source>
</reference>
<dbReference type="EnsemblPlants" id="OBART02G22970.1">
    <property type="protein sequence ID" value="OBART02G22970.1"/>
    <property type="gene ID" value="OBART02G22970"/>
</dbReference>
<reference evidence="2" key="2">
    <citation type="submission" date="2015-03" db="UniProtKB">
        <authorList>
            <consortium name="EnsemblPlants"/>
        </authorList>
    </citation>
    <scope>IDENTIFICATION</scope>
</reference>